<evidence type="ECO:0000313" key="3">
    <source>
        <dbReference type="Proteomes" id="UP000326169"/>
    </source>
</evidence>
<gene>
    <name evidence="2" type="ORF">NIES46_37280</name>
</gene>
<proteinExistence type="predicted"/>
<dbReference type="RefSeq" id="WP_006619042.1">
    <property type="nucleotide sequence ID" value="NZ_BIMW01000144.1"/>
</dbReference>
<keyword evidence="3" id="KW-1185">Reference proteome</keyword>
<dbReference type="Proteomes" id="UP000326169">
    <property type="component" value="Unassembled WGS sequence"/>
</dbReference>
<dbReference type="EMBL" id="BIMW01000144">
    <property type="protein sequence ID" value="GCE95662.1"/>
    <property type="molecule type" value="Genomic_DNA"/>
</dbReference>
<feature type="compositionally biased region" description="Basic and acidic residues" evidence="1">
    <location>
        <begin position="61"/>
        <end position="71"/>
    </location>
</feature>
<reference evidence="2 3" key="1">
    <citation type="journal article" date="2019" name="J Genomics">
        <title>The Draft Genome of a Hydrogen-producing Cyanobacterium, Arthrospira platensis NIES-46.</title>
        <authorList>
            <person name="Suzuki S."/>
            <person name="Yamaguchi H."/>
            <person name="Kawachi M."/>
        </authorList>
    </citation>
    <scope>NUCLEOTIDE SEQUENCE [LARGE SCALE GENOMIC DNA]</scope>
    <source>
        <strain evidence="2 3">NIES-46</strain>
    </source>
</reference>
<evidence type="ECO:0000313" key="2">
    <source>
        <dbReference type="EMBL" id="GCE95662.1"/>
    </source>
</evidence>
<protein>
    <submittedName>
        <fullName evidence="2">Uncharacterized protein</fullName>
    </submittedName>
</protein>
<organism evidence="2 3">
    <name type="scientific">Limnospira platensis NIES-46</name>
    <dbReference type="NCBI Taxonomy" id="1236695"/>
    <lineage>
        <taxon>Bacteria</taxon>
        <taxon>Bacillati</taxon>
        <taxon>Cyanobacteriota</taxon>
        <taxon>Cyanophyceae</taxon>
        <taxon>Oscillatoriophycideae</taxon>
        <taxon>Oscillatoriales</taxon>
        <taxon>Sirenicapillariaceae</taxon>
        <taxon>Limnospira</taxon>
    </lineage>
</organism>
<name>A0A5M3TAH7_LIMPL</name>
<evidence type="ECO:0000256" key="1">
    <source>
        <dbReference type="SAM" id="MobiDB-lite"/>
    </source>
</evidence>
<sequence>MITGIVNRDFEPIIPLSVSFDYDLNPIFEDLRQKEAESGREVVNLSRQPGLKNRWSQPSLEGEREETYPPR</sequence>
<comment type="caution">
    <text evidence="2">The sequence shown here is derived from an EMBL/GenBank/DDBJ whole genome shotgun (WGS) entry which is preliminary data.</text>
</comment>
<dbReference type="GeneID" id="301684504"/>
<feature type="region of interest" description="Disordered" evidence="1">
    <location>
        <begin position="39"/>
        <end position="71"/>
    </location>
</feature>
<accession>A0A5M3TAH7</accession>